<feature type="domain" description="Bromo" evidence="5">
    <location>
        <begin position="29"/>
        <end position="102"/>
    </location>
</feature>
<evidence type="ECO:0000313" key="6">
    <source>
        <dbReference type="EMBL" id="KAG4410974.1"/>
    </source>
</evidence>
<dbReference type="Proteomes" id="UP000664132">
    <property type="component" value="Unassembled WGS sequence"/>
</dbReference>
<evidence type="ECO:0000259" key="5">
    <source>
        <dbReference type="PROSITE" id="PS50014"/>
    </source>
</evidence>
<keyword evidence="1 2" id="KW-0103">Bromodomain</keyword>
<sequence>MESNRASSTATGLTQHQVKELVKIVKAAARSTSGKNFRAPIAELWPGFAEPYTEKIANQIDLKTMEKKLTLGNYISIEAFKADVDLLHLNAVTFNGAIHTITQAALETRTVILEKVKKIPSEPVAPRKKVKIAPVIIGPQKRKSSDINDDTVKEQSHKLKSSKIKDREKDARLIQYRSIDQIYPESLQSGSRFRQDQETLPGLTNSISDGHPIQVTEVVSRAQEHHMSSAKISELLGEIQSRSDNAAVTSAMLKAELVQKDQKIESLQLENASLTSKLKEFETSSSAAEERTKSLESSITHLSSYLNEQIYTLKSHLEEIKKIQSTMDSYLRQSRT</sequence>
<accession>A0A8H7SWW2</accession>
<feature type="coiled-coil region" evidence="3">
    <location>
        <begin position="250"/>
        <end position="284"/>
    </location>
</feature>
<reference evidence="6" key="1">
    <citation type="submission" date="2021-02" db="EMBL/GenBank/DDBJ databases">
        <title>Genome sequence Cadophora malorum strain M34.</title>
        <authorList>
            <person name="Stefanovic E."/>
            <person name="Vu D."/>
            <person name="Scully C."/>
            <person name="Dijksterhuis J."/>
            <person name="Roader J."/>
            <person name="Houbraken J."/>
        </authorList>
    </citation>
    <scope>NUCLEOTIDE SEQUENCE</scope>
    <source>
        <strain evidence="6">M34</strain>
    </source>
</reference>
<dbReference type="PROSITE" id="PS50014">
    <property type="entry name" value="BROMODOMAIN_2"/>
    <property type="match status" value="1"/>
</dbReference>
<evidence type="ECO:0000256" key="2">
    <source>
        <dbReference type="PROSITE-ProRule" id="PRU00035"/>
    </source>
</evidence>
<dbReference type="SMART" id="SM00297">
    <property type="entry name" value="BROMO"/>
    <property type="match status" value="1"/>
</dbReference>
<name>A0A8H7SWW2_9HELO</name>
<feature type="region of interest" description="Disordered" evidence="4">
    <location>
        <begin position="141"/>
        <end position="164"/>
    </location>
</feature>
<dbReference type="SUPFAM" id="SSF47370">
    <property type="entry name" value="Bromodomain"/>
    <property type="match status" value="1"/>
</dbReference>
<dbReference type="OrthoDB" id="784962at2759"/>
<dbReference type="AlphaFoldDB" id="A0A8H7SWW2"/>
<dbReference type="InterPro" id="IPR001487">
    <property type="entry name" value="Bromodomain"/>
</dbReference>
<dbReference type="InterPro" id="IPR036427">
    <property type="entry name" value="Bromodomain-like_sf"/>
</dbReference>
<evidence type="ECO:0000256" key="3">
    <source>
        <dbReference type="SAM" id="Coils"/>
    </source>
</evidence>
<evidence type="ECO:0000256" key="1">
    <source>
        <dbReference type="ARBA" id="ARBA00023117"/>
    </source>
</evidence>
<dbReference type="Pfam" id="PF00439">
    <property type="entry name" value="Bromodomain"/>
    <property type="match status" value="1"/>
</dbReference>
<proteinExistence type="predicted"/>
<gene>
    <name evidence="6" type="ORF">IFR04_015891</name>
</gene>
<feature type="region of interest" description="Disordered" evidence="4">
    <location>
        <begin position="190"/>
        <end position="210"/>
    </location>
</feature>
<dbReference type="GO" id="GO:0006325">
    <property type="term" value="P:chromatin organization"/>
    <property type="evidence" value="ECO:0007669"/>
    <property type="project" value="UniProtKB-ARBA"/>
</dbReference>
<organism evidence="6 7">
    <name type="scientific">Cadophora malorum</name>
    <dbReference type="NCBI Taxonomy" id="108018"/>
    <lineage>
        <taxon>Eukaryota</taxon>
        <taxon>Fungi</taxon>
        <taxon>Dikarya</taxon>
        <taxon>Ascomycota</taxon>
        <taxon>Pezizomycotina</taxon>
        <taxon>Leotiomycetes</taxon>
        <taxon>Helotiales</taxon>
        <taxon>Ploettnerulaceae</taxon>
        <taxon>Cadophora</taxon>
    </lineage>
</organism>
<feature type="compositionally biased region" description="Basic and acidic residues" evidence="4">
    <location>
        <begin position="143"/>
        <end position="164"/>
    </location>
</feature>
<keyword evidence="7" id="KW-1185">Reference proteome</keyword>
<keyword evidence="3" id="KW-0175">Coiled coil</keyword>
<protein>
    <recommendedName>
        <fullName evidence="5">Bromo domain-containing protein</fullName>
    </recommendedName>
</protein>
<evidence type="ECO:0000313" key="7">
    <source>
        <dbReference type="Proteomes" id="UP000664132"/>
    </source>
</evidence>
<comment type="caution">
    <text evidence="6">The sequence shown here is derived from an EMBL/GenBank/DDBJ whole genome shotgun (WGS) entry which is preliminary data.</text>
</comment>
<dbReference type="Gene3D" id="1.20.920.10">
    <property type="entry name" value="Bromodomain-like"/>
    <property type="match status" value="1"/>
</dbReference>
<dbReference type="EMBL" id="JAFJYH010000546">
    <property type="protein sequence ID" value="KAG4410974.1"/>
    <property type="molecule type" value="Genomic_DNA"/>
</dbReference>
<evidence type="ECO:0000256" key="4">
    <source>
        <dbReference type="SAM" id="MobiDB-lite"/>
    </source>
</evidence>